<protein>
    <submittedName>
        <fullName evidence="2">MBL fold metallo-hydrolase</fullName>
    </submittedName>
</protein>
<sequence length="293" mass="31722">MRPESLFFRPDDLVLTGPTGRPPVTVRWLGTAGFEITCEDHVLLLDPYVTRASLTRCITSPLAPDLGAIGRYIRRADAVIVGHTHFDHALDVPAIAKRTGARVFGSRSAAALCRAAGVPEARVDMVERAPGQAPIVAEVGPFRLRFVPSAHSRFALGRVPFPGDIDDCDAVPVRAEGYRCGAVFRVEIEVAGRTIVHLGSAELLPDEPAPRHVDLLLLCVAGWRSGVDLPERVMRAVSPASVLLSHWDDFFRPLHEPVRALPAVGLGPLAERLTRASRDVRVGALPLLGDLFL</sequence>
<dbReference type="Proteomes" id="UP001221411">
    <property type="component" value="Unassembled WGS sequence"/>
</dbReference>
<dbReference type="InterPro" id="IPR050114">
    <property type="entry name" value="UPF0173_UPF0282_UlaG_hydrolase"/>
</dbReference>
<dbReference type="PANTHER" id="PTHR43546:SF3">
    <property type="entry name" value="UPF0173 METAL-DEPENDENT HYDROLASE MJ1163"/>
    <property type="match status" value="1"/>
</dbReference>
<gene>
    <name evidence="2" type="ORF">POL67_02625</name>
</gene>
<dbReference type="InterPro" id="IPR036866">
    <property type="entry name" value="RibonucZ/Hydroxyglut_hydro"/>
</dbReference>
<keyword evidence="3" id="KW-1185">Reference proteome</keyword>
<dbReference type="Gene3D" id="3.60.15.10">
    <property type="entry name" value="Ribonuclease Z/Hydroxyacylglutathione hydrolase-like"/>
    <property type="match status" value="1"/>
</dbReference>
<dbReference type="SMART" id="SM00849">
    <property type="entry name" value="Lactamase_B"/>
    <property type="match status" value="1"/>
</dbReference>
<dbReference type="InterPro" id="IPR001279">
    <property type="entry name" value="Metallo-B-lactamas"/>
</dbReference>
<organism evidence="2 3">
    <name type="scientific">Polyangium mundeleinium</name>
    <dbReference type="NCBI Taxonomy" id="2995306"/>
    <lineage>
        <taxon>Bacteria</taxon>
        <taxon>Pseudomonadati</taxon>
        <taxon>Myxococcota</taxon>
        <taxon>Polyangia</taxon>
        <taxon>Polyangiales</taxon>
        <taxon>Polyangiaceae</taxon>
        <taxon>Polyangium</taxon>
    </lineage>
</organism>
<proteinExistence type="predicted"/>
<dbReference type="SUPFAM" id="SSF56281">
    <property type="entry name" value="Metallo-hydrolase/oxidoreductase"/>
    <property type="match status" value="1"/>
</dbReference>
<dbReference type="EMBL" id="JAQNDO010000001">
    <property type="protein sequence ID" value="MDC0740224.1"/>
    <property type="molecule type" value="Genomic_DNA"/>
</dbReference>
<dbReference type="PANTHER" id="PTHR43546">
    <property type="entry name" value="UPF0173 METAL-DEPENDENT HYDROLASE MJ1163-RELATED"/>
    <property type="match status" value="1"/>
</dbReference>
<name>A0ABT5EEI3_9BACT</name>
<feature type="domain" description="Metallo-beta-lactamase" evidence="1">
    <location>
        <begin position="30"/>
        <end position="246"/>
    </location>
</feature>
<dbReference type="RefSeq" id="WP_271915191.1">
    <property type="nucleotide sequence ID" value="NZ_JAQNDO010000001.1"/>
</dbReference>
<accession>A0ABT5EEI3</accession>
<evidence type="ECO:0000259" key="1">
    <source>
        <dbReference type="SMART" id="SM00849"/>
    </source>
</evidence>
<dbReference type="Pfam" id="PF13483">
    <property type="entry name" value="Lactamase_B_3"/>
    <property type="match status" value="1"/>
</dbReference>
<comment type="caution">
    <text evidence="2">The sequence shown here is derived from an EMBL/GenBank/DDBJ whole genome shotgun (WGS) entry which is preliminary data.</text>
</comment>
<evidence type="ECO:0000313" key="2">
    <source>
        <dbReference type="EMBL" id="MDC0740224.1"/>
    </source>
</evidence>
<reference evidence="2 3" key="1">
    <citation type="submission" date="2022-11" db="EMBL/GenBank/DDBJ databases">
        <title>Minimal conservation of predation-associated metabolite biosynthetic gene clusters underscores biosynthetic potential of Myxococcota including descriptions for ten novel species: Archangium lansinium sp. nov., Myxococcus landrumus sp. nov., Nannocystis bai.</title>
        <authorList>
            <person name="Ahearne A."/>
            <person name="Stevens C."/>
            <person name="Dowd S."/>
        </authorList>
    </citation>
    <scope>NUCLEOTIDE SEQUENCE [LARGE SCALE GENOMIC DNA]</scope>
    <source>
        <strain evidence="2 3">RJM3</strain>
    </source>
</reference>
<evidence type="ECO:0000313" key="3">
    <source>
        <dbReference type="Proteomes" id="UP001221411"/>
    </source>
</evidence>